<feature type="chain" id="PRO_5044634167" evidence="8">
    <location>
        <begin position="18"/>
        <end position="658"/>
    </location>
</feature>
<feature type="compositionally biased region" description="Polar residues" evidence="7">
    <location>
        <begin position="428"/>
        <end position="437"/>
    </location>
</feature>
<evidence type="ECO:0000256" key="7">
    <source>
        <dbReference type="SAM" id="MobiDB-lite"/>
    </source>
</evidence>
<evidence type="ECO:0000313" key="10">
    <source>
        <dbReference type="Ensembl" id="ENSXETP00000088233"/>
    </source>
</evidence>
<feature type="signal peptide" evidence="8">
    <location>
        <begin position="1"/>
        <end position="17"/>
    </location>
</feature>
<dbReference type="AlphaFoldDB" id="A0A6I8RTI6"/>
<dbReference type="SUPFAM" id="SSF49899">
    <property type="entry name" value="Concanavalin A-like lectins/glucanases"/>
    <property type="match status" value="1"/>
</dbReference>
<evidence type="ECO:0000313" key="13">
    <source>
        <dbReference type="Xenbase" id="XB-GENE-995179"/>
    </source>
</evidence>
<comment type="cofactor">
    <cofactor evidence="1">
        <name>Ca(2+)</name>
        <dbReference type="ChEBI" id="CHEBI:29108"/>
    </cofactor>
</comment>
<keyword evidence="5" id="KW-0325">Glycoprotein</keyword>
<dbReference type="AGR" id="Xenbase:XB-GENE-995179"/>
<dbReference type="Pfam" id="PF00354">
    <property type="entry name" value="Pentaxin"/>
    <property type="match status" value="1"/>
</dbReference>
<keyword evidence="8" id="KW-0732">Signal</keyword>
<feature type="region of interest" description="Disordered" evidence="7">
    <location>
        <begin position="325"/>
        <end position="439"/>
    </location>
</feature>
<dbReference type="Proteomes" id="UP000008143">
    <property type="component" value="Chromosome 9"/>
</dbReference>
<dbReference type="PROSITE" id="PS51828">
    <property type="entry name" value="PTX_2"/>
    <property type="match status" value="1"/>
</dbReference>
<evidence type="ECO:0000256" key="4">
    <source>
        <dbReference type="ARBA" id="ARBA00023157"/>
    </source>
</evidence>
<dbReference type="GeneID" id="101733184"/>
<dbReference type="Xenbase" id="XB-GENE-995179">
    <property type="gene designation" value="ptx4"/>
</dbReference>
<dbReference type="InterPro" id="IPR001759">
    <property type="entry name" value="PTX_dom"/>
</dbReference>
<sequence length="658" mass="74949">MFRIMVLTALCLQGVLLEQTRVLEQRKPFFERFRRLEEQFRRFQEITLQRLQGIAENYNLSYNIDARFQDLIDQQRSITEALNSTNEVNQREIDGVKFWLKKLQRKTKKLELKISSLEESLTQRNKQEMKDKKANDAVISNLTSAMASQKRLIVQLVMDKKALQKSLDIFQDSIQRQGSKITALEEKFKVMMQNEILPPSGLTAKQDLNRTPDKNIPGPPGINPNPITAQHRMAKLQSKHNQMKRIHEEQQLLIPSKMMMASMAEQHGAKNISFPVGEPQGNISKRLPEEQDYVTENVRLPKDEQHGIVTKNVGTTEEEFDYVTKNKRWPEEEQHDYRPTNPSLPEEEQHDYRPTNPSLTEEEQHDYRPTNPSLPEKEEPDYVTKNMRLAEDKEYEGVTGMPERESPEVQGSRPPSAVTETPRESKEQSTTVLSTKEQQTKKPGTICNVDSMLVFPNASTENFVTFSKGLRHGLHELSICSWVRTDANYLGTILSYATEENDNKLVLHGRNGAAYDALHFVIGDPVYRELPVVPFLDGNWHHTCFIWSAIQGKYWFYVDRRLASTGSRFQKGYEIPPGGSLVLGQEQDTLGGGFDSSEAFVGNLAGFAMWNRALTPGEVSGIVIGKGLPRGTIFTLGDEPSLHGSVQKVSCTCLEYCM</sequence>
<evidence type="ECO:0000256" key="1">
    <source>
        <dbReference type="ARBA" id="ARBA00001913"/>
    </source>
</evidence>
<dbReference type="Bgee" id="ENSXETG00000034815">
    <property type="expression patterns" value="Expressed in skeletal muscle tissue and 2 other cell types or tissues"/>
</dbReference>
<evidence type="ECO:0000256" key="5">
    <source>
        <dbReference type="ARBA" id="ARBA00023180"/>
    </source>
</evidence>
<evidence type="ECO:0000256" key="3">
    <source>
        <dbReference type="ARBA" id="ARBA00022837"/>
    </source>
</evidence>
<dbReference type="GO" id="GO:0046872">
    <property type="term" value="F:metal ion binding"/>
    <property type="evidence" value="ECO:0007669"/>
    <property type="project" value="UniProtKB-KW"/>
</dbReference>
<dbReference type="OrthoDB" id="8793160at2759"/>
<feature type="domain" description="Pentraxin (PTX)" evidence="9">
    <location>
        <begin position="449"/>
        <end position="653"/>
    </location>
</feature>
<comment type="caution">
    <text evidence="6">Lacks conserved residue(s) required for the propagation of feature annotation.</text>
</comment>
<dbReference type="PANTHER" id="PTHR19277">
    <property type="entry name" value="PENTRAXIN"/>
    <property type="match status" value="1"/>
</dbReference>
<gene>
    <name evidence="10 12 13" type="primary">ptx4</name>
</gene>
<dbReference type="SMART" id="SM00159">
    <property type="entry name" value="PTX"/>
    <property type="match status" value="1"/>
</dbReference>
<reference evidence="10" key="1">
    <citation type="journal article" date="2010" name="Science">
        <title>The genome of the Western clawed frog Xenopus tropicalis.</title>
        <authorList>
            <person name="Hellsten U."/>
            <person name="Harland R.M."/>
            <person name="Gilchrist M.J."/>
            <person name="Hendrix D."/>
            <person name="Jurka J."/>
            <person name="Kapitonov V."/>
            <person name="Ovcharenko I."/>
            <person name="Putnam N.H."/>
            <person name="Shu S."/>
            <person name="Taher L."/>
            <person name="Blitz I.L."/>
            <person name="Blumberg B."/>
            <person name="Dichmann D.S."/>
            <person name="Dubchak I."/>
            <person name="Amaya E."/>
            <person name="Detter J.C."/>
            <person name="Fletcher R."/>
            <person name="Gerhard D.S."/>
            <person name="Goodstein D."/>
            <person name="Graves T."/>
            <person name="Grigoriev I.V."/>
            <person name="Grimwood J."/>
            <person name="Kawashima T."/>
            <person name="Lindquist E."/>
            <person name="Lucas S.M."/>
            <person name="Mead P.E."/>
            <person name="Mitros T."/>
            <person name="Ogino H."/>
            <person name="Ohta Y."/>
            <person name="Poliakov A.V."/>
            <person name="Pollet N."/>
            <person name="Robert J."/>
            <person name="Salamov A."/>
            <person name="Sater A.K."/>
            <person name="Schmutz J."/>
            <person name="Terry A."/>
            <person name="Vize P.D."/>
            <person name="Warren W.C."/>
            <person name="Wells D."/>
            <person name="Wills A."/>
            <person name="Wilson R.K."/>
            <person name="Zimmerman L.B."/>
            <person name="Zorn A.M."/>
            <person name="Grainger R."/>
            <person name="Grammer T."/>
            <person name="Khokha M.K."/>
            <person name="Richardson P.M."/>
            <person name="Rokhsar D.S."/>
        </authorList>
    </citation>
    <scope>NUCLEOTIDE SEQUENCE [LARGE SCALE GENOMIC DNA]</scope>
    <source>
        <strain evidence="10">Nigerian</strain>
    </source>
</reference>
<organism evidence="10">
    <name type="scientific">Xenopus tropicalis</name>
    <name type="common">Western clawed frog</name>
    <name type="synonym">Silurana tropicalis</name>
    <dbReference type="NCBI Taxonomy" id="8364"/>
    <lineage>
        <taxon>Eukaryota</taxon>
        <taxon>Metazoa</taxon>
        <taxon>Chordata</taxon>
        <taxon>Craniata</taxon>
        <taxon>Vertebrata</taxon>
        <taxon>Euteleostomi</taxon>
        <taxon>Amphibia</taxon>
        <taxon>Batrachia</taxon>
        <taxon>Anura</taxon>
        <taxon>Pipoidea</taxon>
        <taxon>Pipidae</taxon>
        <taxon>Xenopodinae</taxon>
        <taxon>Xenopus</taxon>
        <taxon>Silurana</taxon>
    </lineage>
</organism>
<keyword evidence="2" id="KW-0479">Metal-binding</keyword>
<evidence type="ECO:0000313" key="11">
    <source>
        <dbReference type="Proteomes" id="UP000008143"/>
    </source>
</evidence>
<reference evidence="10" key="2">
    <citation type="submission" date="2020-05" db="UniProtKB">
        <authorList>
            <consortium name="Ensembl"/>
        </authorList>
    </citation>
    <scope>IDENTIFICATION</scope>
</reference>
<dbReference type="CTD" id="390667"/>
<evidence type="ECO:0000256" key="6">
    <source>
        <dbReference type="PROSITE-ProRule" id="PRU01172"/>
    </source>
</evidence>
<evidence type="ECO:0000256" key="8">
    <source>
        <dbReference type="SAM" id="SignalP"/>
    </source>
</evidence>
<dbReference type="KEGG" id="xtr:101733184"/>
<dbReference type="Gene3D" id="2.60.120.200">
    <property type="match status" value="1"/>
</dbReference>
<feature type="compositionally biased region" description="Basic and acidic residues" evidence="7">
    <location>
        <begin position="325"/>
        <end position="338"/>
    </location>
</feature>
<dbReference type="RefSeq" id="XP_004918168.2">
    <property type="nucleotide sequence ID" value="XM_004918111.4"/>
</dbReference>
<keyword evidence="11" id="KW-1185">Reference proteome</keyword>
<reference evidence="12" key="3">
    <citation type="submission" date="2025-04" db="UniProtKB">
        <authorList>
            <consortium name="RefSeq"/>
        </authorList>
    </citation>
    <scope>IDENTIFICATION</scope>
    <source>
        <strain evidence="12">Nigerian</strain>
        <tissue evidence="12">Liver and blood</tissue>
    </source>
</reference>
<dbReference type="GeneTree" id="ENSGT01060000248575"/>
<feature type="compositionally biased region" description="Basic and acidic residues" evidence="7">
    <location>
        <begin position="375"/>
        <end position="407"/>
    </location>
</feature>
<dbReference type="InterPro" id="IPR013320">
    <property type="entry name" value="ConA-like_dom_sf"/>
</dbReference>
<dbReference type="PANTHER" id="PTHR19277:SF122">
    <property type="entry name" value="PENTRAXIN-4"/>
    <property type="match status" value="1"/>
</dbReference>
<dbReference type="InterPro" id="IPR051360">
    <property type="entry name" value="Neuronal_Pentraxin_Related"/>
</dbReference>
<dbReference type="PRINTS" id="PR00895">
    <property type="entry name" value="PENTAXIN"/>
</dbReference>
<evidence type="ECO:0000313" key="12">
    <source>
        <dbReference type="RefSeq" id="XP_004918168.2"/>
    </source>
</evidence>
<name>A0A6I8RTI6_XENTR</name>
<protein>
    <submittedName>
        <fullName evidence="10 12">Pentraxin-4</fullName>
    </submittedName>
</protein>
<proteinExistence type="predicted"/>
<evidence type="ECO:0000256" key="2">
    <source>
        <dbReference type="ARBA" id="ARBA00022723"/>
    </source>
</evidence>
<keyword evidence="4" id="KW-1015">Disulfide bond</keyword>
<dbReference type="OMA" id="CSWVRTS"/>
<accession>A0A6I8RTI6</accession>
<dbReference type="Ensembl" id="ENSXETT00000068725">
    <property type="protein sequence ID" value="ENSXETP00000088233"/>
    <property type="gene ID" value="ENSXETG00000034815"/>
</dbReference>
<keyword evidence="3" id="KW-0106">Calcium</keyword>
<evidence type="ECO:0000259" key="9">
    <source>
        <dbReference type="PROSITE" id="PS51828"/>
    </source>
</evidence>
<feature type="region of interest" description="Disordered" evidence="7">
    <location>
        <begin position="200"/>
        <end position="221"/>
    </location>
</feature>